<keyword evidence="2 4" id="KW-0238">DNA-binding</keyword>
<proteinExistence type="predicted"/>
<dbReference type="CDD" id="cd11378">
    <property type="entry name" value="DUF296"/>
    <property type="match status" value="1"/>
</dbReference>
<keyword evidence="1 4" id="KW-0805">Transcription regulation</keyword>
<protein>
    <recommendedName>
        <fullName evidence="4">AT-hook motif nuclear-localized protein</fullName>
    </recommendedName>
</protein>
<evidence type="ECO:0000259" key="6">
    <source>
        <dbReference type="PROSITE" id="PS51742"/>
    </source>
</evidence>
<feature type="domain" description="PPC" evidence="6">
    <location>
        <begin position="73"/>
        <end position="217"/>
    </location>
</feature>
<evidence type="ECO:0000256" key="5">
    <source>
        <dbReference type="SAM" id="MobiDB-lite"/>
    </source>
</evidence>
<keyword evidence="3 4" id="KW-0804">Transcription</keyword>
<feature type="region of interest" description="Disordered" evidence="5">
    <location>
        <begin position="44"/>
        <end position="66"/>
    </location>
</feature>
<sequence length="226" mass="23750">MAVGIEESPEENGDGGIVAEGGVNGVAECGEAVRRKTGILQRSLDFSASSEPAPKRGRGRPRGSGGIAVVTAGRNFTPHAMTVHTGEDIAQKILFFSQRCPHSISILSATGSVSRVDIHQPGSCGSILRYEGCFEILTLSGSHTYKEMGGVHHKIRSLSVSLANPDGRVFGGAIAGSFIADGPIQIILASFKQNMKQQLKLRQCMDSIATDMLCNADTVTAQAPKG</sequence>
<evidence type="ECO:0000256" key="4">
    <source>
        <dbReference type="RuleBase" id="RU367031"/>
    </source>
</evidence>
<evidence type="ECO:0000313" key="8">
    <source>
        <dbReference type="Proteomes" id="UP001642360"/>
    </source>
</evidence>
<feature type="region of interest" description="Disordered" evidence="5">
    <location>
        <begin position="1"/>
        <end position="21"/>
    </location>
</feature>
<comment type="domain">
    <text evidence="4">The PPC domain mediates interactions between AHL proteins.</text>
</comment>
<comment type="subcellular location">
    <subcellularLocation>
        <location evidence="4">Nucleus</location>
    </subcellularLocation>
</comment>
<dbReference type="PANTHER" id="PTHR31500">
    <property type="entry name" value="AT-HOOK MOTIF NUCLEAR-LOCALIZED PROTEIN 9"/>
    <property type="match status" value="1"/>
</dbReference>
<evidence type="ECO:0000256" key="1">
    <source>
        <dbReference type="ARBA" id="ARBA00023015"/>
    </source>
</evidence>
<dbReference type="AlphaFoldDB" id="A0ABC8S0Y9"/>
<dbReference type="PROSITE" id="PS51742">
    <property type="entry name" value="PPC"/>
    <property type="match status" value="1"/>
</dbReference>
<dbReference type="SUPFAM" id="SSF117856">
    <property type="entry name" value="AF0104/ALDC/Ptd012-like"/>
    <property type="match status" value="1"/>
</dbReference>
<gene>
    <name evidence="7" type="ORF">ILEXP_LOCUS18667</name>
</gene>
<evidence type="ECO:0000256" key="2">
    <source>
        <dbReference type="ARBA" id="ARBA00023125"/>
    </source>
</evidence>
<evidence type="ECO:0000313" key="7">
    <source>
        <dbReference type="EMBL" id="CAK9150512.1"/>
    </source>
</evidence>
<dbReference type="Proteomes" id="UP001642360">
    <property type="component" value="Unassembled WGS sequence"/>
</dbReference>
<keyword evidence="8" id="KW-1185">Reference proteome</keyword>
<dbReference type="Gene3D" id="3.30.1330.80">
    <property type="entry name" value="Hypothetical protein, similar to alpha- acetolactate decarboxylase, domain 2"/>
    <property type="match status" value="1"/>
</dbReference>
<dbReference type="InterPro" id="IPR039605">
    <property type="entry name" value="AHL"/>
</dbReference>
<comment type="caution">
    <text evidence="7">The sequence shown here is derived from an EMBL/GenBank/DDBJ whole genome shotgun (WGS) entry which is preliminary data.</text>
</comment>
<comment type="function">
    <text evidence="4">Transcription factor that specifically binds AT-rich DNA sequences related to the nuclear matrix attachment regions (MARs).</text>
</comment>
<reference evidence="7 8" key="1">
    <citation type="submission" date="2024-02" db="EMBL/GenBank/DDBJ databases">
        <authorList>
            <person name="Vignale AGUSTIN F."/>
            <person name="Sosa J E."/>
            <person name="Modenutti C."/>
        </authorList>
    </citation>
    <scope>NUCLEOTIDE SEQUENCE [LARGE SCALE GENOMIC DNA]</scope>
</reference>
<evidence type="ECO:0000256" key="3">
    <source>
        <dbReference type="ARBA" id="ARBA00023163"/>
    </source>
</evidence>
<dbReference type="Pfam" id="PF03479">
    <property type="entry name" value="PCC"/>
    <property type="match status" value="1"/>
</dbReference>
<accession>A0ABC8S0Y9</accession>
<dbReference type="GO" id="GO:0005634">
    <property type="term" value="C:nucleus"/>
    <property type="evidence" value="ECO:0007669"/>
    <property type="project" value="UniProtKB-SubCell"/>
</dbReference>
<dbReference type="InterPro" id="IPR005175">
    <property type="entry name" value="PPC_dom"/>
</dbReference>
<dbReference type="EMBL" id="CAUOFW020002047">
    <property type="protein sequence ID" value="CAK9150512.1"/>
    <property type="molecule type" value="Genomic_DNA"/>
</dbReference>
<organism evidence="7 8">
    <name type="scientific">Ilex paraguariensis</name>
    <name type="common">yerba mate</name>
    <dbReference type="NCBI Taxonomy" id="185542"/>
    <lineage>
        <taxon>Eukaryota</taxon>
        <taxon>Viridiplantae</taxon>
        <taxon>Streptophyta</taxon>
        <taxon>Embryophyta</taxon>
        <taxon>Tracheophyta</taxon>
        <taxon>Spermatophyta</taxon>
        <taxon>Magnoliopsida</taxon>
        <taxon>eudicotyledons</taxon>
        <taxon>Gunneridae</taxon>
        <taxon>Pentapetalae</taxon>
        <taxon>asterids</taxon>
        <taxon>campanulids</taxon>
        <taxon>Aquifoliales</taxon>
        <taxon>Aquifoliaceae</taxon>
        <taxon>Ilex</taxon>
    </lineage>
</organism>
<keyword evidence="4" id="KW-0539">Nucleus</keyword>
<name>A0ABC8S0Y9_9AQUA</name>
<dbReference type="PANTHER" id="PTHR31500:SF45">
    <property type="entry name" value="AT-HOOK MOTIF NUCLEAR-LOCALIZED PROTEIN"/>
    <property type="match status" value="1"/>
</dbReference>
<dbReference type="GO" id="GO:0003680">
    <property type="term" value="F:minor groove of adenine-thymine-rich DNA binding"/>
    <property type="evidence" value="ECO:0007669"/>
    <property type="project" value="UniProtKB-UniRule"/>
</dbReference>